<dbReference type="PANTHER" id="PTHR40788">
    <property type="entry name" value="CLR5 DOMAIN-CONTAINING PROTEIN-RELATED"/>
    <property type="match status" value="1"/>
</dbReference>
<comment type="caution">
    <text evidence="2">The sequence shown here is derived from an EMBL/GenBank/DDBJ whole genome shotgun (WGS) entry which is preliminary data.</text>
</comment>
<organism evidence="2 3">
    <name type="scientific">Heterodermia speciosa</name>
    <dbReference type="NCBI Taxonomy" id="116794"/>
    <lineage>
        <taxon>Eukaryota</taxon>
        <taxon>Fungi</taxon>
        <taxon>Dikarya</taxon>
        <taxon>Ascomycota</taxon>
        <taxon>Pezizomycotina</taxon>
        <taxon>Lecanoromycetes</taxon>
        <taxon>OSLEUM clade</taxon>
        <taxon>Lecanoromycetidae</taxon>
        <taxon>Caliciales</taxon>
        <taxon>Physciaceae</taxon>
        <taxon>Heterodermia</taxon>
    </lineage>
</organism>
<keyword evidence="3" id="KW-1185">Reference proteome</keyword>
<reference evidence="2" key="1">
    <citation type="submission" date="2021-03" db="EMBL/GenBank/DDBJ databases">
        <authorList>
            <person name="Tagirdzhanova G."/>
        </authorList>
    </citation>
    <scope>NUCLEOTIDE SEQUENCE</scope>
</reference>
<evidence type="ECO:0000313" key="3">
    <source>
        <dbReference type="Proteomes" id="UP000664521"/>
    </source>
</evidence>
<feature type="region of interest" description="Disordered" evidence="1">
    <location>
        <begin position="580"/>
        <end position="610"/>
    </location>
</feature>
<dbReference type="PANTHER" id="PTHR40788:SF2">
    <property type="entry name" value="CLR5 DOMAIN-CONTAINING PROTEIN"/>
    <property type="match status" value="1"/>
</dbReference>
<dbReference type="AlphaFoldDB" id="A0A8H3IUE0"/>
<gene>
    <name evidence="2" type="ORF">HETSPECPRED_008412</name>
</gene>
<dbReference type="Proteomes" id="UP000664521">
    <property type="component" value="Unassembled WGS sequence"/>
</dbReference>
<evidence type="ECO:0000313" key="2">
    <source>
        <dbReference type="EMBL" id="CAF9932648.1"/>
    </source>
</evidence>
<dbReference type="OrthoDB" id="2922289at2759"/>
<accession>A0A8H3IUE0</accession>
<protein>
    <submittedName>
        <fullName evidence="2">Uncharacterized protein</fullName>
    </submittedName>
</protein>
<dbReference type="EMBL" id="CAJPDS010000064">
    <property type="protein sequence ID" value="CAF9932648.1"/>
    <property type="molecule type" value="Genomic_DNA"/>
</dbReference>
<name>A0A8H3IUE0_9LECA</name>
<evidence type="ECO:0000256" key="1">
    <source>
        <dbReference type="SAM" id="MobiDB-lite"/>
    </source>
</evidence>
<proteinExistence type="predicted"/>
<sequence length="726" mass="83598">MPRHHRPDIGSLHRLKKLPETEFRMKTWKDHFLLPSINLENLSTTKNLLLFMHSRGRNSPGLFSTADFKSTYIGLYTSNLVLPCVTGTMITLDGNDPRTYGRLHDCGSNDHLFHEIAANRGTIVGVGLLIMTIQERILDFLRRCAELILHDIRLENPSDPFQPDPGEVVLANEGTQHSSLQTEIVEAPYRLPPRHDMSRLRSFVFAKRDEYLDEIWNLREDPAHFTETILEWAEHRHEQVRMADGNVSPQLGKKQWWEKTINTVVADAYTSFHAWNCLSKQVENLAALKDSYGDRIHDDNTLPTDYEDAILYLAFLVIQAMKRLIVKWKDGLAASPQLRTHFAIDKSTGDGYPKVPWDQQKDKFLWLLEIPLFDDIFRISVSSVTDAIDWMISTDQNNRNRLSPWLVSVVSELSLLGELQRQTSLLHERPVWTQHARPDNRRLEEYDDRIFDDTEDLIGMYQVLDNGLELVPFAMPFDKFNFPCHKRRTAITTRAMQEAEKALDKFWQHIDNHTVSICSVRFHQLFKFEIEERELARTPDWSDADAPQPTPKGKSIAEAPLEDDLASKLHFEWHDERAVSQETVATPKQKIKTRGIPGEPAPQDAGISHEAETTQEEAKIAVSKRAMKTFSILFFDDSHEAPPGELPWTEFLHAMASAGFTSQKLNGSAWIFEPTNDNLRRGIIFHEPHPVAKIRYHIARTIGRRLNRAYGWTLETFERAPKALVE</sequence>